<comment type="caution">
    <text evidence="2">The sequence shown here is derived from an EMBL/GenBank/DDBJ whole genome shotgun (WGS) entry which is preliminary data.</text>
</comment>
<sequence length="221" mass="25313">MVYHSLLKTVEDDDPKQFFIGLMNDIIRKWKHDGASTWRRGRILMQTLERGGFLEALEKELLHNASSEDRRNEEPWISFAVFHVETFVTKPYLRPNTQSSNHKTKSEDTPTPTEAQLSSHRNSGKVHAQSTTARVTSIKQDGSDFQAERETPPESAHSATASLINLSLSEATNTVSRLHVSTTSQCFVHKLTFNHKQRHWLHLHPSCFCKHQTKWNEEGVV</sequence>
<dbReference type="EMBL" id="JARBJD010000027">
    <property type="protein sequence ID" value="KAK2959709.1"/>
    <property type="molecule type" value="Genomic_DNA"/>
</dbReference>
<evidence type="ECO:0000256" key="1">
    <source>
        <dbReference type="SAM" id="MobiDB-lite"/>
    </source>
</evidence>
<protein>
    <submittedName>
        <fullName evidence="2">Uncharacterized protein</fullName>
    </submittedName>
</protein>
<keyword evidence="3" id="KW-1185">Reference proteome</keyword>
<evidence type="ECO:0000313" key="2">
    <source>
        <dbReference type="EMBL" id="KAK2959709.1"/>
    </source>
</evidence>
<name>A0ABQ9Y7Q5_9EUKA</name>
<evidence type="ECO:0000313" key="3">
    <source>
        <dbReference type="Proteomes" id="UP001281761"/>
    </source>
</evidence>
<feature type="compositionally biased region" description="Polar residues" evidence="1">
    <location>
        <begin position="109"/>
        <end position="121"/>
    </location>
</feature>
<proteinExistence type="predicted"/>
<feature type="region of interest" description="Disordered" evidence="1">
    <location>
        <begin position="93"/>
        <end position="158"/>
    </location>
</feature>
<organism evidence="2 3">
    <name type="scientific">Blattamonas nauphoetae</name>
    <dbReference type="NCBI Taxonomy" id="2049346"/>
    <lineage>
        <taxon>Eukaryota</taxon>
        <taxon>Metamonada</taxon>
        <taxon>Preaxostyla</taxon>
        <taxon>Oxymonadida</taxon>
        <taxon>Blattamonas</taxon>
    </lineage>
</organism>
<feature type="compositionally biased region" description="Polar residues" evidence="1">
    <location>
        <begin position="128"/>
        <end position="140"/>
    </location>
</feature>
<gene>
    <name evidence="2" type="ORF">BLNAU_5198</name>
</gene>
<dbReference type="Proteomes" id="UP001281761">
    <property type="component" value="Unassembled WGS sequence"/>
</dbReference>
<reference evidence="2 3" key="1">
    <citation type="journal article" date="2022" name="bioRxiv">
        <title>Genomics of Preaxostyla Flagellates Illuminates Evolutionary Transitions and the Path Towards Mitochondrial Loss.</title>
        <authorList>
            <person name="Novak L.V.F."/>
            <person name="Treitli S.C."/>
            <person name="Pyrih J."/>
            <person name="Halakuc P."/>
            <person name="Pipaliya S.V."/>
            <person name="Vacek V."/>
            <person name="Brzon O."/>
            <person name="Soukal P."/>
            <person name="Eme L."/>
            <person name="Dacks J.B."/>
            <person name="Karnkowska A."/>
            <person name="Elias M."/>
            <person name="Hampl V."/>
        </authorList>
    </citation>
    <scope>NUCLEOTIDE SEQUENCE [LARGE SCALE GENOMIC DNA]</scope>
    <source>
        <strain evidence="2">NAU3</strain>
        <tissue evidence="2">Gut</tissue>
    </source>
</reference>
<accession>A0ABQ9Y7Q5</accession>